<feature type="compositionally biased region" description="Basic and acidic residues" evidence="1">
    <location>
        <begin position="161"/>
        <end position="183"/>
    </location>
</feature>
<evidence type="ECO:0008006" key="4">
    <source>
        <dbReference type="Google" id="ProtNLM"/>
    </source>
</evidence>
<accession>A0ABW6S187</accession>
<dbReference type="RefSeq" id="WP_387404555.1">
    <property type="nucleotide sequence ID" value="NZ_JBIAQY010000006.1"/>
</dbReference>
<gene>
    <name evidence="2" type="ORF">ACFYXQ_19980</name>
</gene>
<evidence type="ECO:0000313" key="2">
    <source>
        <dbReference type="EMBL" id="MFF3570061.1"/>
    </source>
</evidence>
<sequence>MTATVDDIRATTPDGLADLATQLTEHNRAFSGALNAMRIAVDQVTSRSWSGDASQRAAETSLAHHIAGSHIAAAVDGRIEAVGDAAAALSAAKKTVVDWADRAAAACCTVCPDGHVIAPMVHVSAVGRSNALQIAQLAANSKAREFEAHLLPARGTGAEQSRSRDQRGDVRTRYRNGTGEDVR</sequence>
<protein>
    <recommendedName>
        <fullName evidence="4">WXG100 family type VII secretion target</fullName>
    </recommendedName>
</protein>
<dbReference type="Proteomes" id="UP001601992">
    <property type="component" value="Unassembled WGS sequence"/>
</dbReference>
<comment type="caution">
    <text evidence="2">The sequence shown here is derived from an EMBL/GenBank/DDBJ whole genome shotgun (WGS) entry which is preliminary data.</text>
</comment>
<feature type="region of interest" description="Disordered" evidence="1">
    <location>
        <begin position="151"/>
        <end position="183"/>
    </location>
</feature>
<proteinExistence type="predicted"/>
<evidence type="ECO:0000256" key="1">
    <source>
        <dbReference type="SAM" id="MobiDB-lite"/>
    </source>
</evidence>
<name>A0ABW6S187_9NOCA</name>
<reference evidence="2 3" key="1">
    <citation type="submission" date="2024-10" db="EMBL/GenBank/DDBJ databases">
        <title>The Natural Products Discovery Center: Release of the First 8490 Sequenced Strains for Exploring Actinobacteria Biosynthetic Diversity.</title>
        <authorList>
            <person name="Kalkreuter E."/>
            <person name="Kautsar S.A."/>
            <person name="Yang D."/>
            <person name="Bader C.D."/>
            <person name="Teijaro C.N."/>
            <person name="Fluegel L."/>
            <person name="Davis C.M."/>
            <person name="Simpson J.R."/>
            <person name="Lauterbach L."/>
            <person name="Steele A.D."/>
            <person name="Gui C."/>
            <person name="Meng S."/>
            <person name="Li G."/>
            <person name="Viehrig K."/>
            <person name="Ye F."/>
            <person name="Su P."/>
            <person name="Kiefer A.F."/>
            <person name="Nichols A."/>
            <person name="Cepeda A.J."/>
            <person name="Yan W."/>
            <person name="Fan B."/>
            <person name="Jiang Y."/>
            <person name="Adhikari A."/>
            <person name="Zheng C.-J."/>
            <person name="Schuster L."/>
            <person name="Cowan T.M."/>
            <person name="Smanski M.J."/>
            <person name="Chevrette M.G."/>
            <person name="De Carvalho L.P.S."/>
            <person name="Shen B."/>
        </authorList>
    </citation>
    <scope>NUCLEOTIDE SEQUENCE [LARGE SCALE GENOMIC DNA]</scope>
    <source>
        <strain evidence="2 3">NPDC002593</strain>
    </source>
</reference>
<organism evidence="2 3">
    <name type="scientific">Nocardia jiangxiensis</name>
    <dbReference type="NCBI Taxonomy" id="282685"/>
    <lineage>
        <taxon>Bacteria</taxon>
        <taxon>Bacillati</taxon>
        <taxon>Actinomycetota</taxon>
        <taxon>Actinomycetes</taxon>
        <taxon>Mycobacteriales</taxon>
        <taxon>Nocardiaceae</taxon>
        <taxon>Nocardia</taxon>
    </lineage>
</organism>
<evidence type="ECO:0000313" key="3">
    <source>
        <dbReference type="Proteomes" id="UP001601992"/>
    </source>
</evidence>
<dbReference type="EMBL" id="JBIAQY010000006">
    <property type="protein sequence ID" value="MFF3570061.1"/>
    <property type="molecule type" value="Genomic_DNA"/>
</dbReference>
<keyword evidence="3" id="KW-1185">Reference proteome</keyword>